<dbReference type="AlphaFoldDB" id="A0A391NXA6"/>
<accession>A0A391NXA6</accession>
<comment type="caution">
    <text evidence="1">The sequence shown here is derived from an EMBL/GenBank/DDBJ whole genome shotgun (WGS) entry which is preliminary data.</text>
</comment>
<feature type="non-terminal residue" evidence="1">
    <location>
        <position position="1"/>
    </location>
</feature>
<reference evidence="1 2" key="1">
    <citation type="journal article" date="2018" name="PLoS ONE">
        <title>The draft genome of Kipferlia bialata reveals reductive genome evolution in fornicate parasites.</title>
        <authorList>
            <person name="Tanifuji G."/>
            <person name="Takabayashi S."/>
            <person name="Kume K."/>
            <person name="Takagi M."/>
            <person name="Nakayama T."/>
            <person name="Kamikawa R."/>
            <person name="Inagaki Y."/>
            <person name="Hashimoto T."/>
        </authorList>
    </citation>
    <scope>NUCLEOTIDE SEQUENCE [LARGE SCALE GENOMIC DNA]</scope>
    <source>
        <strain evidence="1">NY0173</strain>
    </source>
</reference>
<name>A0A391NXA6_9EUKA</name>
<evidence type="ECO:0000313" key="1">
    <source>
        <dbReference type="EMBL" id="GCA65537.1"/>
    </source>
</evidence>
<gene>
    <name evidence="1" type="ORF">KIPB_017334</name>
</gene>
<proteinExistence type="predicted"/>
<feature type="non-terminal residue" evidence="1">
    <location>
        <position position="51"/>
    </location>
</feature>
<dbReference type="Proteomes" id="UP000265618">
    <property type="component" value="Unassembled WGS sequence"/>
</dbReference>
<dbReference type="EMBL" id="BDIP01011477">
    <property type="protein sequence ID" value="GCA65537.1"/>
    <property type="molecule type" value="Genomic_DNA"/>
</dbReference>
<protein>
    <submittedName>
        <fullName evidence="1">Uncharacterized protein</fullName>
    </submittedName>
</protein>
<evidence type="ECO:0000313" key="2">
    <source>
        <dbReference type="Proteomes" id="UP000265618"/>
    </source>
</evidence>
<organism evidence="1 2">
    <name type="scientific">Kipferlia bialata</name>
    <dbReference type="NCBI Taxonomy" id="797122"/>
    <lineage>
        <taxon>Eukaryota</taxon>
        <taxon>Metamonada</taxon>
        <taxon>Carpediemonas-like organisms</taxon>
        <taxon>Kipferlia</taxon>
    </lineage>
</organism>
<sequence>LSTLEKVARGKAAKVLAIAFPGVGKVCAVIKGYKDEDRHAAAIQGVVSAAE</sequence>
<keyword evidence="2" id="KW-1185">Reference proteome</keyword>